<feature type="domain" description="KNTC1 third ARM-repeats" evidence="3">
    <location>
        <begin position="1186"/>
        <end position="1379"/>
    </location>
</feature>
<protein>
    <submittedName>
        <fullName evidence="6">KNTC1</fullName>
    </submittedName>
</protein>
<keyword evidence="7" id="KW-1185">Reference proteome</keyword>
<proteinExistence type="predicted"/>
<dbReference type="InterPro" id="IPR055403">
    <property type="entry name" value="ARM_KNTC1_1st"/>
</dbReference>
<evidence type="ECO:0000259" key="5">
    <source>
        <dbReference type="Pfam" id="PF24520"/>
    </source>
</evidence>
<evidence type="ECO:0000313" key="6">
    <source>
        <dbReference type="EMBL" id="KAF6018106.1"/>
    </source>
</evidence>
<comment type="caution">
    <text evidence="6">The sequence shown here is derived from an EMBL/GenBank/DDBJ whole genome shotgun (WGS) entry which is preliminary data.</text>
</comment>
<dbReference type="GO" id="GO:0005737">
    <property type="term" value="C:cytoplasm"/>
    <property type="evidence" value="ECO:0007669"/>
    <property type="project" value="TreeGrafter"/>
</dbReference>
<dbReference type="Pfam" id="PF24506">
    <property type="entry name" value="KNTC1_N"/>
    <property type="match status" value="1"/>
</dbReference>
<dbReference type="GO" id="GO:0005828">
    <property type="term" value="C:kinetochore microtubule"/>
    <property type="evidence" value="ECO:0007669"/>
    <property type="project" value="TreeGrafter"/>
</dbReference>
<name>A0A7J7IX50_BUGNE</name>
<dbReference type="GO" id="GO:1903394">
    <property type="term" value="P:protein localization to kinetochore involved in kinetochore assembly"/>
    <property type="evidence" value="ECO:0007669"/>
    <property type="project" value="TreeGrafter"/>
</dbReference>
<evidence type="ECO:0000259" key="4">
    <source>
        <dbReference type="Pfam" id="PF24516"/>
    </source>
</evidence>
<gene>
    <name evidence="6" type="ORF">EB796_023574</name>
</gene>
<dbReference type="Pfam" id="PF10493">
    <property type="entry name" value="Rod_C"/>
    <property type="match status" value="1"/>
</dbReference>
<dbReference type="Pfam" id="PF24516">
    <property type="entry name" value="ARM_KNTC1_2nd"/>
    <property type="match status" value="1"/>
</dbReference>
<reference evidence="6" key="1">
    <citation type="submission" date="2020-06" db="EMBL/GenBank/DDBJ databases">
        <title>Draft genome of Bugula neritina, a colonial animal packing powerful symbionts and potential medicines.</title>
        <authorList>
            <person name="Rayko M."/>
        </authorList>
    </citation>
    <scope>NUCLEOTIDE SEQUENCE [LARGE SCALE GENOMIC DNA]</scope>
    <source>
        <strain evidence="6">Kwan_BN1</strain>
    </source>
</reference>
<dbReference type="InterPro" id="IPR055404">
    <property type="entry name" value="ARM_KNTC1_2nd"/>
</dbReference>
<dbReference type="InterPro" id="IPR052802">
    <property type="entry name" value="KNTC1"/>
</dbReference>
<evidence type="ECO:0000259" key="1">
    <source>
        <dbReference type="Pfam" id="PF10493"/>
    </source>
</evidence>
<dbReference type="InterPro" id="IPR055402">
    <property type="entry name" value="KNTC1_N"/>
</dbReference>
<dbReference type="Pfam" id="PF24515">
    <property type="entry name" value="ARM_KNTC1_3rd"/>
    <property type="match status" value="1"/>
</dbReference>
<dbReference type="GO" id="GO:1990423">
    <property type="term" value="C:RZZ complex"/>
    <property type="evidence" value="ECO:0007669"/>
    <property type="project" value="TreeGrafter"/>
</dbReference>
<feature type="domain" description="RZZ complex subunit KNTC1/ROD C-terminal" evidence="1">
    <location>
        <begin position="1427"/>
        <end position="1887"/>
    </location>
</feature>
<feature type="domain" description="KNTC1 first ARM-repeats" evidence="5">
    <location>
        <begin position="345"/>
        <end position="574"/>
    </location>
</feature>
<dbReference type="SUPFAM" id="SSF50978">
    <property type="entry name" value="WD40 repeat-like"/>
    <property type="match status" value="1"/>
</dbReference>
<feature type="domain" description="KNTC1 N-terminal" evidence="2">
    <location>
        <begin position="24"/>
        <end position="318"/>
    </location>
</feature>
<dbReference type="Proteomes" id="UP000593567">
    <property type="component" value="Unassembled WGS sequence"/>
</dbReference>
<dbReference type="GO" id="GO:0031267">
    <property type="term" value="F:small GTPase binding"/>
    <property type="evidence" value="ECO:0007669"/>
    <property type="project" value="TreeGrafter"/>
</dbReference>
<dbReference type="InterPro" id="IPR036322">
    <property type="entry name" value="WD40_repeat_dom_sf"/>
</dbReference>
<sequence length="1915" mass="215981">MWCSSNNSVQLDATNQCAAICTGGERVAVASGNSVNVHLKNSLRELLQLNFESAVNAVCWAGKEERFLLVAEHSGYLHTVHVKSERVINCERVYQTFNDVSSTVTQLLYAEDASMLFILGSGSLHCFRNLDYVALDQALCEGKLEKAASLKQQICHTSLSVSPTATCLVLDFNKQLPTLYILGSEECMLSKLIYDKASHDWLIDADVSLYGYGNIRSAFKVTPQYLLTLTDKSCLILWSVQMCTAVRVWAYTGVEQMAPLNLSPVRLSDCTMVVYGKGLAGKNISSVAIVTLPALEIVFSQNVDSCVIAQDYTSLLSVHYVDGSGGLLQLTTIDLVSFQSRYEAMISKQNYDEALLFAKMNDLDTQMAYKAKAVSLSSNLTVQTVDGLRFCLDKIEETHTVVDICTQSVSSIPRIVKEAMKYALRRLQMPAHSKCTCDRVAQIIRSLQCLRTYTTVFESFTSVGWKHFLACDLPAEVLRLASSESVSSAMKIWTRHKGELCFTLTPDWLDSLLGHIDQGVDWTELSDWLKDHVIPVVLRNKKRENYSSVIVKHVERLAIDYELCHKEKWPDNSLQLCSIVNQLTSVASCPNLNRLKFLRENLLLIKELKDVYNCSLSYSLFCEQSRESIVYRLLDVVAVPSLFKHHYETVAKPYMRQYRISSDTNLLNYIKDLIGRYQYIRGYDSTGLLWEQKAVEVVACISHPTYQVAAVTELARHCQVPYSKCISDAVERVCQLTTEDVEELNDIRKRSLLTHLLSLYNVSREIIPSASNSLMLIRFILKQTCNSLPGLQHALQVADALQVEPHLVYQYAVQGRLMCLTDVQDIMVDIPSDIACKVLHYIVNMCIELFAGHSFCDWSLKSHWAEITISLLRNYDDLFDENYFPFSLSQLTNQIESLMSLKREFDIEVNFLELSSPESLVHHVKSLFHKLVVQKIDSSQDESSQVKVISTLLSHNWWRLLRFAQLTNLPKFLLYELVCDKAYQFSPHSVSLVLRTLLEEGCSCDAISFAIQKLTSFLSSGNANVNNAKELYSIAEFCVTHCTEDELLEASRLLTLTKYHCDVMSNCLGGDDEQDMMSSQIDKADAEALFTRKYHTEKDLIISTHKVAQQTCGLMQYHLTPPSDACSETDILEVFDEQYSQLTSTSHDLLAIRTCLLVYYSSVTAHDSSPECVKIKHMMSRKLKHSVDSLLSKLFSLRNLDVHLLLSTLTDLPITSSLSLVKKNASSSGSQFLRVLSLTNIASVLCLHGGQGDYLRRCVSLKTEAIWGYLLSKCGVNFLPVFGKPNKGELLDQMARKCSNDVIKRYLKDFNLLSDSQLAHLSKIQHLVSLHNERAFWKSCSKGDELLKEIETLLKEASLETKVIDSLVDCCNPYNYSLMLIFFTLTHNTQRLKLLNFLQLYKRYALPSDFEVAYIQGYYANRGDNYVPEVAFTRLPYHPLVNGQVWKVIRPELSVKTFKVLEPIASLLQIKNDSFMLNVALQITKTHIGLVNQKNAAIADSDDADNWYRDEDVDSKFFHDITAVLAAISDKKSAVMCSQSLIDKVPVGVEKILVAKLCIDLTRSWLSSLQQDSEDHSIAESSLKKVAALHSLLSVEKCLNQFNLASDKLLQLIEHPSQLIQAVLETTHTDSSHRAEEKFEACCMLASITGRDITKLCYNIVSDSWLAVEEKKSRASLDMDMTMTIDMAAVMASENDDSTKATSVDDSVKERWIVNLANTSIGHKIVHLLNSLLNSISTDNKTKLLVVRCLLMLCDTSFTSTNQKSPSEQVKLTPEQLNRQYEALKYIDRLRDLNINMSVEEFYSCDLSALIAKLRKNYSSSPLAVNLYADLCIEINCYDVVTWRHLLHQLVELKMVTKLADILPTLPGHTQLWSLDVYRKAWQLLVDGSGSQETGSVCKTALLSCPVMELLQIHH</sequence>
<dbReference type="InterPro" id="IPR019527">
    <property type="entry name" value="RZZ-complex_KNTC1/ROD_C"/>
</dbReference>
<evidence type="ECO:0000259" key="3">
    <source>
        <dbReference type="Pfam" id="PF24515"/>
    </source>
</evidence>
<feature type="domain" description="KNTC1 second ARM-repeats" evidence="4">
    <location>
        <begin position="666"/>
        <end position="812"/>
    </location>
</feature>
<dbReference type="GO" id="GO:0000070">
    <property type="term" value="P:mitotic sister chromatid segregation"/>
    <property type="evidence" value="ECO:0007669"/>
    <property type="project" value="TreeGrafter"/>
</dbReference>
<evidence type="ECO:0000259" key="2">
    <source>
        <dbReference type="Pfam" id="PF24506"/>
    </source>
</evidence>
<evidence type="ECO:0000313" key="7">
    <source>
        <dbReference type="Proteomes" id="UP000593567"/>
    </source>
</evidence>
<organism evidence="6 7">
    <name type="scientific">Bugula neritina</name>
    <name type="common">Brown bryozoan</name>
    <name type="synonym">Sertularia neritina</name>
    <dbReference type="NCBI Taxonomy" id="10212"/>
    <lineage>
        <taxon>Eukaryota</taxon>
        <taxon>Metazoa</taxon>
        <taxon>Spiralia</taxon>
        <taxon>Lophotrochozoa</taxon>
        <taxon>Bryozoa</taxon>
        <taxon>Gymnolaemata</taxon>
        <taxon>Cheilostomatida</taxon>
        <taxon>Flustrina</taxon>
        <taxon>Buguloidea</taxon>
        <taxon>Bugulidae</taxon>
        <taxon>Bugula</taxon>
    </lineage>
</organism>
<dbReference type="EMBL" id="VXIV02003337">
    <property type="protein sequence ID" value="KAF6018106.1"/>
    <property type="molecule type" value="Genomic_DNA"/>
</dbReference>
<dbReference type="GO" id="GO:0007094">
    <property type="term" value="P:mitotic spindle assembly checkpoint signaling"/>
    <property type="evidence" value="ECO:0007669"/>
    <property type="project" value="TreeGrafter"/>
</dbReference>
<dbReference type="PANTHER" id="PTHR15688">
    <property type="entry name" value="KINETOCHORE-ASSOCIATED PROTEIN 1"/>
    <property type="match status" value="1"/>
</dbReference>
<dbReference type="InterPro" id="IPR055405">
    <property type="entry name" value="ARM_KNTC1_3rd"/>
</dbReference>
<dbReference type="Pfam" id="PF24520">
    <property type="entry name" value="ARM_KNTC1_1st"/>
    <property type="match status" value="1"/>
</dbReference>
<dbReference type="OrthoDB" id="343783at2759"/>
<dbReference type="PANTHER" id="PTHR15688:SF1">
    <property type="entry name" value="KINETOCHORE-ASSOCIATED PROTEIN 1"/>
    <property type="match status" value="1"/>
</dbReference>
<accession>A0A7J7IX50</accession>